<keyword evidence="3" id="KW-1185">Reference proteome</keyword>
<dbReference type="CDD" id="cd09917">
    <property type="entry name" value="F-box_SF"/>
    <property type="match status" value="1"/>
</dbReference>
<comment type="caution">
    <text evidence="2">The sequence shown here is derived from an EMBL/GenBank/DDBJ whole genome shotgun (WGS) entry which is preliminary data.</text>
</comment>
<dbReference type="SUPFAM" id="SSF81383">
    <property type="entry name" value="F-box domain"/>
    <property type="match status" value="1"/>
</dbReference>
<dbReference type="PROSITE" id="PS50181">
    <property type="entry name" value="FBOX"/>
    <property type="match status" value="1"/>
</dbReference>
<protein>
    <recommendedName>
        <fullName evidence="1">F-box domain-containing protein</fullName>
    </recommendedName>
</protein>
<dbReference type="InterPro" id="IPR001810">
    <property type="entry name" value="F-box_dom"/>
</dbReference>
<dbReference type="EMBL" id="JANIEX010000112">
    <property type="protein sequence ID" value="KAJ3573173.1"/>
    <property type="molecule type" value="Genomic_DNA"/>
</dbReference>
<gene>
    <name evidence="2" type="ORF">NP233_g2594</name>
</gene>
<dbReference type="SMART" id="SM00256">
    <property type="entry name" value="FBOX"/>
    <property type="match status" value="1"/>
</dbReference>
<dbReference type="Gene3D" id="1.20.1280.50">
    <property type="match status" value="1"/>
</dbReference>
<organism evidence="2 3">
    <name type="scientific">Leucocoprinus birnbaumii</name>
    <dbReference type="NCBI Taxonomy" id="56174"/>
    <lineage>
        <taxon>Eukaryota</taxon>
        <taxon>Fungi</taxon>
        <taxon>Dikarya</taxon>
        <taxon>Basidiomycota</taxon>
        <taxon>Agaricomycotina</taxon>
        <taxon>Agaricomycetes</taxon>
        <taxon>Agaricomycetidae</taxon>
        <taxon>Agaricales</taxon>
        <taxon>Agaricineae</taxon>
        <taxon>Agaricaceae</taxon>
        <taxon>Leucocoprinus</taxon>
    </lineage>
</organism>
<evidence type="ECO:0000259" key="1">
    <source>
        <dbReference type="PROSITE" id="PS50181"/>
    </source>
</evidence>
<proteinExistence type="predicted"/>
<reference evidence="2" key="1">
    <citation type="submission" date="2022-07" db="EMBL/GenBank/DDBJ databases">
        <title>Genome Sequence of Leucocoprinus birnbaumii.</title>
        <authorList>
            <person name="Buettner E."/>
        </authorList>
    </citation>
    <scope>NUCLEOTIDE SEQUENCE</scope>
    <source>
        <strain evidence="2">VT141</strain>
    </source>
</reference>
<dbReference type="Pfam" id="PF12937">
    <property type="entry name" value="F-box-like"/>
    <property type="match status" value="1"/>
</dbReference>
<evidence type="ECO:0000313" key="2">
    <source>
        <dbReference type="EMBL" id="KAJ3573173.1"/>
    </source>
</evidence>
<sequence length="491" mass="55038">MDLSSLPQELILEILAHLPAVDIIQCRRVCRRFLFAARDRYVWTSVFWRTEYPIADIDIASVPTAELEKILIKTEVMVMTYLEGTRRKQPRTTWITYPEIPGQVTRYAGLMGPYVVLCQIRTLEWTYSWYHKHDVRRPVYEFTHQVSERIKKSFLEASSTCVADDGMACIAYVQDNGCFDSFHGLPYLVVKRFKLKGGTVTPILKRTFSLSDVPLGEPWSFYNLSFSGGYVILYGGNGPLGISTHLFHINSGKTSILATQHSALSFYSEESFVSSSYLIKCTQDGPEPLQLPIIQEPAYSPSTIRLGNESLSLALPNQLLYECPNLIPRSPHTFVGVYIGDCIINSTPLITSGSSRVVGLHIDASKRRIYQAQSLMKLGSSNRDTKCKMIPCSPSSRSALGIVTVEDESHLRPVQYVIKLDFDGEGSTWPCRVTSTRMNVLAGIPLRGRAVEMNSFDPYTGRVAYDVWETGRPVGSPNGLLVLDFFPDNLG</sequence>
<dbReference type="Proteomes" id="UP001213000">
    <property type="component" value="Unassembled WGS sequence"/>
</dbReference>
<feature type="domain" description="F-box" evidence="1">
    <location>
        <begin position="1"/>
        <end position="46"/>
    </location>
</feature>
<name>A0AAD5VZZ3_9AGAR</name>
<dbReference type="AlphaFoldDB" id="A0AAD5VZZ3"/>
<accession>A0AAD5VZZ3</accession>
<dbReference type="InterPro" id="IPR036047">
    <property type="entry name" value="F-box-like_dom_sf"/>
</dbReference>
<evidence type="ECO:0000313" key="3">
    <source>
        <dbReference type="Proteomes" id="UP001213000"/>
    </source>
</evidence>